<name>A0AAV2M4X1_KNICA</name>
<evidence type="ECO:0008006" key="3">
    <source>
        <dbReference type="Google" id="ProtNLM"/>
    </source>
</evidence>
<keyword evidence="2" id="KW-1185">Reference proteome</keyword>
<evidence type="ECO:0000313" key="2">
    <source>
        <dbReference type="Proteomes" id="UP001497482"/>
    </source>
</evidence>
<proteinExistence type="predicted"/>
<dbReference type="AlphaFoldDB" id="A0AAV2M4X1"/>
<organism evidence="1 2">
    <name type="scientific">Knipowitschia caucasica</name>
    <name type="common">Caucasian dwarf goby</name>
    <name type="synonym">Pomatoschistus caucasicus</name>
    <dbReference type="NCBI Taxonomy" id="637954"/>
    <lineage>
        <taxon>Eukaryota</taxon>
        <taxon>Metazoa</taxon>
        <taxon>Chordata</taxon>
        <taxon>Craniata</taxon>
        <taxon>Vertebrata</taxon>
        <taxon>Euteleostomi</taxon>
        <taxon>Actinopterygii</taxon>
        <taxon>Neopterygii</taxon>
        <taxon>Teleostei</taxon>
        <taxon>Neoteleostei</taxon>
        <taxon>Acanthomorphata</taxon>
        <taxon>Gobiaria</taxon>
        <taxon>Gobiiformes</taxon>
        <taxon>Gobioidei</taxon>
        <taxon>Gobiidae</taxon>
        <taxon>Gobiinae</taxon>
        <taxon>Knipowitschia</taxon>
    </lineage>
</organism>
<protein>
    <recommendedName>
        <fullName evidence="3">Secreted protein</fullName>
    </recommendedName>
</protein>
<dbReference type="EMBL" id="OZ035828">
    <property type="protein sequence ID" value="CAL1608354.1"/>
    <property type="molecule type" value="Genomic_DNA"/>
</dbReference>
<dbReference type="Proteomes" id="UP001497482">
    <property type="component" value="Chromosome 6"/>
</dbReference>
<evidence type="ECO:0000313" key="1">
    <source>
        <dbReference type="EMBL" id="CAL1608354.1"/>
    </source>
</evidence>
<accession>A0AAV2M4X1</accession>
<gene>
    <name evidence="1" type="ORF">KC01_LOCUS35300</name>
</gene>
<reference evidence="1 2" key="1">
    <citation type="submission" date="2024-04" db="EMBL/GenBank/DDBJ databases">
        <authorList>
            <person name="Waldvogel A.-M."/>
            <person name="Schoenle A."/>
        </authorList>
    </citation>
    <scope>NUCLEOTIDE SEQUENCE [LARGE SCALE GENOMIC DNA]</scope>
</reference>
<sequence length="70" mass="8106">MFCLRGYVHCTPGLCFLFTDLVWGQAALGKLSRWFFFGPKHRSKSQRSFFGKTADFSKRSGLFPFCLFII</sequence>